<comment type="caution">
    <text evidence="6">The sequence shown here is derived from an EMBL/GenBank/DDBJ whole genome shotgun (WGS) entry which is preliminary data.</text>
</comment>
<evidence type="ECO:0000313" key="6">
    <source>
        <dbReference type="EMBL" id="KAK9419571.1"/>
    </source>
</evidence>
<evidence type="ECO:0000256" key="1">
    <source>
        <dbReference type="ARBA" id="ARBA00004141"/>
    </source>
</evidence>
<feature type="transmembrane region" description="Helical" evidence="5">
    <location>
        <begin position="61"/>
        <end position="80"/>
    </location>
</feature>
<dbReference type="PANTHER" id="PTHR31465:SF1">
    <property type="entry name" value="PROTEIN RTA1-RELATED"/>
    <property type="match status" value="1"/>
</dbReference>
<proteinExistence type="predicted"/>
<sequence>MAPFHDQFDIRELKHPEETKTPYGYVPHFGINVTFLVAYCILGFTSVISILHCLSSKHRRWLLRSLLVATAIFIELVGFVERVRGAGNPKSYEDFLVQLALLNSAPAFITAAISVSMYQLIKAIGHQHRSKISPKHCYAFGVLDLAAAALVIFGSLTALHWGSEETSSRPEGPEDPVAKLQRSTATFLKLIQAAMVVQILSISIFLGLLIAATWHRANNAIRIPKDFVFCMVGASVLVAIRAIAKIAEGGIAPNEWLYFGLDSVLMVIATAIMTAGHPLLSWTEQQRPRITTQDEESLTTAEEEEQQEQASDEARQTISSTILLGSRSVRGEVVAWGTDKERELSSRNGSSEAAER</sequence>
<keyword evidence="7" id="KW-1185">Reference proteome</keyword>
<evidence type="ECO:0000256" key="4">
    <source>
        <dbReference type="ARBA" id="ARBA00023136"/>
    </source>
</evidence>
<keyword evidence="2 5" id="KW-0812">Transmembrane</keyword>
<evidence type="ECO:0000256" key="2">
    <source>
        <dbReference type="ARBA" id="ARBA00022692"/>
    </source>
</evidence>
<comment type="subcellular location">
    <subcellularLocation>
        <location evidence="1">Membrane</location>
        <topology evidence="1">Multi-pass membrane protein</topology>
    </subcellularLocation>
</comment>
<accession>A0ABR2UYV8</accession>
<feature type="transmembrane region" description="Helical" evidence="5">
    <location>
        <begin position="142"/>
        <end position="161"/>
    </location>
</feature>
<dbReference type="InterPro" id="IPR007568">
    <property type="entry name" value="RTA1"/>
</dbReference>
<name>A0ABR2UYV8_9PEZI</name>
<feature type="transmembrane region" description="Helical" evidence="5">
    <location>
        <begin position="226"/>
        <end position="244"/>
    </location>
</feature>
<keyword evidence="4 5" id="KW-0472">Membrane</keyword>
<evidence type="ECO:0000313" key="7">
    <source>
        <dbReference type="Proteomes" id="UP001408356"/>
    </source>
</evidence>
<reference evidence="6 7" key="1">
    <citation type="journal article" date="2024" name="J. Plant Pathol.">
        <title>Sequence and assembly of the genome of Seiridium unicorne, isolate CBS 538.82, causal agent of cypress canker disease.</title>
        <authorList>
            <person name="Scali E."/>
            <person name="Rocca G.D."/>
            <person name="Danti R."/>
            <person name="Garbelotto M."/>
            <person name="Barberini S."/>
            <person name="Baroncelli R."/>
            <person name="Emiliani G."/>
        </authorList>
    </citation>
    <scope>NUCLEOTIDE SEQUENCE [LARGE SCALE GENOMIC DNA]</scope>
    <source>
        <strain evidence="6 7">BM-138-508</strain>
    </source>
</reference>
<dbReference type="EMBL" id="JARVKF010000310">
    <property type="protein sequence ID" value="KAK9419571.1"/>
    <property type="molecule type" value="Genomic_DNA"/>
</dbReference>
<gene>
    <name evidence="6" type="ORF">SUNI508_07307</name>
</gene>
<evidence type="ECO:0000256" key="5">
    <source>
        <dbReference type="SAM" id="Phobius"/>
    </source>
</evidence>
<protein>
    <submittedName>
        <fullName evidence="6">Uncharacterized protein</fullName>
    </submittedName>
</protein>
<keyword evidence="3 5" id="KW-1133">Transmembrane helix</keyword>
<feature type="transmembrane region" description="Helical" evidence="5">
    <location>
        <begin position="29"/>
        <end position="54"/>
    </location>
</feature>
<dbReference type="Pfam" id="PF04479">
    <property type="entry name" value="RTA1"/>
    <property type="match status" value="2"/>
</dbReference>
<feature type="transmembrane region" description="Helical" evidence="5">
    <location>
        <begin position="100"/>
        <end position="121"/>
    </location>
</feature>
<dbReference type="PANTHER" id="PTHR31465">
    <property type="entry name" value="PROTEIN RTA1-RELATED"/>
    <property type="match status" value="1"/>
</dbReference>
<feature type="transmembrane region" description="Helical" evidence="5">
    <location>
        <begin position="256"/>
        <end position="280"/>
    </location>
</feature>
<organism evidence="6 7">
    <name type="scientific">Seiridium unicorne</name>
    <dbReference type="NCBI Taxonomy" id="138068"/>
    <lineage>
        <taxon>Eukaryota</taxon>
        <taxon>Fungi</taxon>
        <taxon>Dikarya</taxon>
        <taxon>Ascomycota</taxon>
        <taxon>Pezizomycotina</taxon>
        <taxon>Sordariomycetes</taxon>
        <taxon>Xylariomycetidae</taxon>
        <taxon>Amphisphaeriales</taxon>
        <taxon>Sporocadaceae</taxon>
        <taxon>Seiridium</taxon>
    </lineage>
</organism>
<evidence type="ECO:0000256" key="3">
    <source>
        <dbReference type="ARBA" id="ARBA00022989"/>
    </source>
</evidence>
<feature type="transmembrane region" description="Helical" evidence="5">
    <location>
        <begin position="190"/>
        <end position="214"/>
    </location>
</feature>
<dbReference type="Proteomes" id="UP001408356">
    <property type="component" value="Unassembled WGS sequence"/>
</dbReference>